<evidence type="ECO:0000313" key="9">
    <source>
        <dbReference type="EMBL" id="KAE9201905.1"/>
    </source>
</evidence>
<evidence type="ECO:0000313" key="14">
    <source>
        <dbReference type="Proteomes" id="UP000440367"/>
    </source>
</evidence>
<dbReference type="EMBL" id="QXFX01002450">
    <property type="protein sequence ID" value="KAE9076895.1"/>
    <property type="molecule type" value="Genomic_DNA"/>
</dbReference>
<evidence type="ECO:0000313" key="11">
    <source>
        <dbReference type="Proteomes" id="UP000429523"/>
    </source>
</evidence>
<evidence type="ECO:0000313" key="8">
    <source>
        <dbReference type="EMBL" id="KAE9189189.1"/>
    </source>
</evidence>
<dbReference type="Proteomes" id="UP000476176">
    <property type="component" value="Unassembled WGS sequence"/>
</dbReference>
<evidence type="ECO:0000313" key="12">
    <source>
        <dbReference type="Proteomes" id="UP000433483"/>
    </source>
</evidence>
<dbReference type="Proteomes" id="UP000433483">
    <property type="component" value="Unassembled WGS sequence"/>
</dbReference>
<dbReference type="Proteomes" id="UP000440367">
    <property type="component" value="Unassembled WGS sequence"/>
</dbReference>
<evidence type="ECO:0000313" key="5">
    <source>
        <dbReference type="EMBL" id="KAE9077839.1"/>
    </source>
</evidence>
<dbReference type="Proteomes" id="UP000460718">
    <property type="component" value="Unassembled WGS sequence"/>
</dbReference>
<feature type="compositionally biased region" description="Low complexity" evidence="1">
    <location>
        <begin position="1"/>
        <end position="11"/>
    </location>
</feature>
<proteinExistence type="predicted"/>
<evidence type="ECO:0000313" key="19">
    <source>
        <dbReference type="Proteomes" id="UP000488956"/>
    </source>
</evidence>
<dbReference type="EMBL" id="QXGC01002217">
    <property type="protein sequence ID" value="KAE9189103.1"/>
    <property type="molecule type" value="Genomic_DNA"/>
</dbReference>
<evidence type="ECO:0000313" key="4">
    <source>
        <dbReference type="EMBL" id="KAE9076895.1"/>
    </source>
</evidence>
<name>A0A6A3XM86_9STRA</name>
<keyword evidence="12" id="KW-1185">Reference proteome</keyword>
<dbReference type="EMBL" id="QXGE01002401">
    <property type="protein sequence ID" value="KAE9282199.1"/>
    <property type="molecule type" value="Genomic_DNA"/>
</dbReference>
<dbReference type="EMBL" id="QXGA01002408">
    <property type="protein sequence ID" value="KAE9098277.1"/>
    <property type="molecule type" value="Genomic_DNA"/>
</dbReference>
<reference evidence="11 12" key="1">
    <citation type="submission" date="2018-08" db="EMBL/GenBank/DDBJ databases">
        <title>Genomic investigation of the strawberry pathogen Phytophthora fragariae indicates pathogenicity is determined by transcriptional variation in three key races.</title>
        <authorList>
            <person name="Adams T.M."/>
            <person name="Armitage A.D."/>
            <person name="Sobczyk M.K."/>
            <person name="Bates H.J."/>
            <person name="Dunwell J.M."/>
            <person name="Nellist C.F."/>
            <person name="Harrison R.J."/>
        </authorList>
    </citation>
    <scope>NUCLEOTIDE SEQUENCE [LARGE SCALE GENOMIC DNA]</scope>
    <source>
        <strain evidence="10 13">A4</strain>
        <strain evidence="8 14">BC-1</strain>
        <strain evidence="7 18">BC-23</strain>
        <strain evidence="9 12">NOV-27</strain>
        <strain evidence="6 15">NOV-5</strain>
        <strain evidence="5 16">NOV-71</strain>
        <strain evidence="2 11">NOV-9</strain>
        <strain evidence="4 19">ONT-3</strain>
        <strain evidence="3 17">SCRP245</strain>
    </source>
</reference>
<evidence type="ECO:0000313" key="18">
    <source>
        <dbReference type="Proteomes" id="UP000476176"/>
    </source>
</evidence>
<gene>
    <name evidence="10" type="ORF">PF001_g23424</name>
    <name evidence="8" type="ORF">PF002_g25114</name>
    <name evidence="7" type="ORF">PF004_g22311</name>
    <name evidence="9" type="ORF">PF005_g14778</name>
    <name evidence="6" type="ORF">PF006_g23387</name>
    <name evidence="5" type="ORF">PF007_g24095</name>
    <name evidence="2" type="ORF">PF009_g16004</name>
    <name evidence="4" type="ORF">PF010_g23720</name>
    <name evidence="3" type="ORF">PF011_g24475</name>
</gene>
<evidence type="ECO:0000313" key="6">
    <source>
        <dbReference type="EMBL" id="KAE9098277.1"/>
    </source>
</evidence>
<dbReference type="EMBL" id="QXFW01002786">
    <property type="protein sequence ID" value="KAE8975430.1"/>
    <property type="molecule type" value="Genomic_DNA"/>
</dbReference>
<evidence type="ECO:0000313" key="17">
    <source>
        <dbReference type="Proteomes" id="UP000460718"/>
    </source>
</evidence>
<dbReference type="Proteomes" id="UP000429523">
    <property type="component" value="Unassembled WGS sequence"/>
</dbReference>
<evidence type="ECO:0000313" key="7">
    <source>
        <dbReference type="EMBL" id="KAE9189103.1"/>
    </source>
</evidence>
<evidence type="ECO:0000313" key="13">
    <source>
        <dbReference type="Proteomes" id="UP000437068"/>
    </source>
</evidence>
<accession>A0A6A3XM86</accession>
<evidence type="ECO:0000256" key="1">
    <source>
        <dbReference type="SAM" id="MobiDB-lite"/>
    </source>
</evidence>
<evidence type="ECO:0000313" key="2">
    <source>
        <dbReference type="EMBL" id="KAE8934007.1"/>
    </source>
</evidence>
<dbReference type="EMBL" id="QXGF01000954">
    <property type="protein sequence ID" value="KAE8934007.1"/>
    <property type="molecule type" value="Genomic_DNA"/>
</dbReference>
<sequence length="57" mass="6083">MKPSDYSSSSDSSDRDSDSASPVYSAAADTMGDTSVTVKPYMNPSGLEDFDEMPHCL</sequence>
<evidence type="ECO:0000313" key="16">
    <source>
        <dbReference type="Proteomes" id="UP000441208"/>
    </source>
</evidence>
<dbReference type="EMBL" id="QXFZ01002367">
    <property type="protein sequence ID" value="KAE9077839.1"/>
    <property type="molecule type" value="Genomic_DNA"/>
</dbReference>
<comment type="caution">
    <text evidence="9">The sequence shown here is derived from an EMBL/GenBank/DDBJ whole genome shotgun (WGS) entry which is preliminary data.</text>
</comment>
<organism evidence="9 12">
    <name type="scientific">Phytophthora fragariae</name>
    <dbReference type="NCBI Taxonomy" id="53985"/>
    <lineage>
        <taxon>Eukaryota</taxon>
        <taxon>Sar</taxon>
        <taxon>Stramenopiles</taxon>
        <taxon>Oomycota</taxon>
        <taxon>Peronosporomycetes</taxon>
        <taxon>Peronosporales</taxon>
        <taxon>Peronosporaceae</taxon>
        <taxon>Phytophthora</taxon>
    </lineage>
</organism>
<dbReference type="Proteomes" id="UP000437068">
    <property type="component" value="Unassembled WGS sequence"/>
</dbReference>
<feature type="region of interest" description="Disordered" evidence="1">
    <location>
        <begin position="1"/>
        <end position="57"/>
    </location>
</feature>
<evidence type="ECO:0000313" key="10">
    <source>
        <dbReference type="EMBL" id="KAE9282199.1"/>
    </source>
</evidence>
<evidence type="ECO:0000313" key="15">
    <source>
        <dbReference type="Proteomes" id="UP000440732"/>
    </source>
</evidence>
<dbReference type="Proteomes" id="UP000488956">
    <property type="component" value="Unassembled WGS sequence"/>
</dbReference>
<evidence type="ECO:0000313" key="3">
    <source>
        <dbReference type="EMBL" id="KAE8975430.1"/>
    </source>
</evidence>
<dbReference type="Proteomes" id="UP000440732">
    <property type="component" value="Unassembled WGS sequence"/>
</dbReference>
<dbReference type="EMBL" id="QXGB01000887">
    <property type="protein sequence ID" value="KAE9201905.1"/>
    <property type="molecule type" value="Genomic_DNA"/>
</dbReference>
<dbReference type="Proteomes" id="UP000441208">
    <property type="component" value="Unassembled WGS sequence"/>
</dbReference>
<dbReference type="EMBL" id="QXGD01002397">
    <property type="protein sequence ID" value="KAE9189189.1"/>
    <property type="molecule type" value="Genomic_DNA"/>
</dbReference>
<dbReference type="AlphaFoldDB" id="A0A6A3XM86"/>
<protein>
    <submittedName>
        <fullName evidence="9">Uncharacterized protein</fullName>
    </submittedName>
</protein>